<dbReference type="GO" id="GO:0005829">
    <property type="term" value="C:cytosol"/>
    <property type="evidence" value="ECO:0007669"/>
    <property type="project" value="TreeGrafter"/>
</dbReference>
<dbReference type="GO" id="GO:0046294">
    <property type="term" value="P:formaldehyde catabolic process"/>
    <property type="evidence" value="ECO:0007669"/>
    <property type="project" value="InterPro"/>
</dbReference>
<evidence type="ECO:0000313" key="9">
    <source>
        <dbReference type="EMBL" id="OXA52246.1"/>
    </source>
</evidence>
<dbReference type="AlphaFoldDB" id="A0A226E6N3"/>
<keyword evidence="6 8" id="KW-0378">Hydrolase</keyword>
<dbReference type="Proteomes" id="UP000198287">
    <property type="component" value="Unassembled WGS sequence"/>
</dbReference>
<dbReference type="InterPro" id="IPR029058">
    <property type="entry name" value="AB_hydrolase_fold"/>
</dbReference>
<gene>
    <name evidence="9" type="ORF">Fcan01_13404</name>
</gene>
<feature type="active site" description="Charge relay system" evidence="7">
    <location>
        <position position="263"/>
    </location>
</feature>
<evidence type="ECO:0000256" key="1">
    <source>
        <dbReference type="ARBA" id="ARBA00002608"/>
    </source>
</evidence>
<evidence type="ECO:0000256" key="5">
    <source>
        <dbReference type="ARBA" id="ARBA00022487"/>
    </source>
</evidence>
<comment type="caution">
    <text evidence="9">The sequence shown here is derived from an EMBL/GenBank/DDBJ whole genome shotgun (WGS) entry which is preliminary data.</text>
</comment>
<evidence type="ECO:0000256" key="4">
    <source>
        <dbReference type="ARBA" id="ARBA00016774"/>
    </source>
</evidence>
<dbReference type="SUPFAM" id="SSF53474">
    <property type="entry name" value="alpha/beta-Hydrolases"/>
    <property type="match status" value="1"/>
</dbReference>
<dbReference type="FunFam" id="3.40.50.1820:FF:000002">
    <property type="entry name" value="S-formylglutathione hydrolase"/>
    <property type="match status" value="1"/>
</dbReference>
<comment type="subcellular location">
    <subcellularLocation>
        <location evidence="8">Cytoplasm</location>
    </subcellularLocation>
</comment>
<dbReference type="OrthoDB" id="420518at2759"/>
<dbReference type="GO" id="GO:0018738">
    <property type="term" value="F:S-formylglutathione hydrolase activity"/>
    <property type="evidence" value="ECO:0007669"/>
    <property type="project" value="UniProtKB-EC"/>
</dbReference>
<comment type="similarity">
    <text evidence="2 8">Belongs to the esterase D family.</text>
</comment>
<keyword evidence="5 8" id="KW-0719">Serine esterase</keyword>
<keyword evidence="10" id="KW-1185">Reference proteome</keyword>
<dbReference type="PANTHER" id="PTHR10061:SF0">
    <property type="entry name" value="S-FORMYLGLUTATHIONE HYDROLASE"/>
    <property type="match status" value="1"/>
</dbReference>
<dbReference type="EC" id="3.1.2.12" evidence="3 8"/>
<dbReference type="GO" id="GO:0052689">
    <property type="term" value="F:carboxylic ester hydrolase activity"/>
    <property type="evidence" value="ECO:0007669"/>
    <property type="project" value="UniProtKB-KW"/>
</dbReference>
<feature type="active site" description="Charge relay system" evidence="7">
    <location>
        <position position="228"/>
    </location>
</feature>
<evidence type="ECO:0000256" key="8">
    <source>
        <dbReference type="RuleBase" id="RU363068"/>
    </source>
</evidence>
<organism evidence="9 10">
    <name type="scientific">Folsomia candida</name>
    <name type="common">Springtail</name>
    <dbReference type="NCBI Taxonomy" id="158441"/>
    <lineage>
        <taxon>Eukaryota</taxon>
        <taxon>Metazoa</taxon>
        <taxon>Ecdysozoa</taxon>
        <taxon>Arthropoda</taxon>
        <taxon>Hexapoda</taxon>
        <taxon>Collembola</taxon>
        <taxon>Entomobryomorpha</taxon>
        <taxon>Isotomoidea</taxon>
        <taxon>Isotomidae</taxon>
        <taxon>Proisotominae</taxon>
        <taxon>Folsomia</taxon>
    </lineage>
</organism>
<dbReference type="NCBIfam" id="TIGR02821">
    <property type="entry name" value="fghA_ester_D"/>
    <property type="match status" value="1"/>
</dbReference>
<dbReference type="STRING" id="158441.A0A226E6N3"/>
<dbReference type="InterPro" id="IPR000801">
    <property type="entry name" value="Esterase-like"/>
</dbReference>
<dbReference type="OMA" id="PSDCPWG"/>
<dbReference type="Pfam" id="PF00756">
    <property type="entry name" value="Esterase"/>
    <property type="match status" value="1"/>
</dbReference>
<evidence type="ECO:0000256" key="6">
    <source>
        <dbReference type="ARBA" id="ARBA00022801"/>
    </source>
</evidence>
<accession>A0A226E6N3</accession>
<dbReference type="Gene3D" id="3.40.50.1820">
    <property type="entry name" value="alpha/beta hydrolase"/>
    <property type="match status" value="1"/>
</dbReference>
<sequence>MALELISSAKCYNGVQKVYKHVSSEVGCSMNFSLYEPSSSTPGETFPVLFYLSGLTCTEQNFIQKSGFQKYASEHRLIVVGPDTSPRGCNLPGEKDAWDFGEGASAYVDAVKEPWSKHYRMYSYVTKELPKLVSDNFPTSGKFGIFGHSMGGHGAIVCALRNPHLFLSISAFAPITNPSITSWAKDKVFKNYLGEENKELWASYDSCELIKGYTGPPRDILVDQGDSDEFLLQILHPENLIAAAGQSPHHVKLTLRMQPGYNHSYFFVQSFIGDHIAHHAKILCPAKYQDKPKNTPHEK</sequence>
<feature type="active site" description="Charge relay system" evidence="7">
    <location>
        <position position="149"/>
    </location>
</feature>
<dbReference type="InterPro" id="IPR014186">
    <property type="entry name" value="S-formylglutathione_hydrol"/>
</dbReference>
<comment type="function">
    <text evidence="1 8">Serine hydrolase involved in the detoxification of formaldehyde.</text>
</comment>
<comment type="catalytic activity">
    <reaction evidence="8">
        <text>S-formylglutathione + H2O = formate + glutathione + H(+)</text>
        <dbReference type="Rhea" id="RHEA:14961"/>
        <dbReference type="ChEBI" id="CHEBI:15377"/>
        <dbReference type="ChEBI" id="CHEBI:15378"/>
        <dbReference type="ChEBI" id="CHEBI:15740"/>
        <dbReference type="ChEBI" id="CHEBI:57688"/>
        <dbReference type="ChEBI" id="CHEBI:57925"/>
        <dbReference type="EC" id="3.1.2.12"/>
    </reaction>
</comment>
<protein>
    <recommendedName>
        <fullName evidence="4 8">S-formylglutathione hydrolase</fullName>
        <ecNumber evidence="3 8">3.1.2.12</ecNumber>
    </recommendedName>
</protein>
<evidence type="ECO:0000256" key="3">
    <source>
        <dbReference type="ARBA" id="ARBA00012479"/>
    </source>
</evidence>
<reference evidence="9 10" key="1">
    <citation type="submission" date="2015-12" db="EMBL/GenBank/DDBJ databases">
        <title>The genome of Folsomia candida.</title>
        <authorList>
            <person name="Faddeeva A."/>
            <person name="Derks M.F."/>
            <person name="Anvar Y."/>
            <person name="Smit S."/>
            <person name="Van Straalen N."/>
            <person name="Roelofs D."/>
        </authorList>
    </citation>
    <scope>NUCLEOTIDE SEQUENCE [LARGE SCALE GENOMIC DNA]</scope>
    <source>
        <strain evidence="9 10">VU population</strain>
        <tissue evidence="9">Whole body</tissue>
    </source>
</reference>
<proteinExistence type="inferred from homology"/>
<evidence type="ECO:0000256" key="2">
    <source>
        <dbReference type="ARBA" id="ARBA00005622"/>
    </source>
</evidence>
<dbReference type="EMBL" id="LNIX01000007">
    <property type="protein sequence ID" value="OXA52246.1"/>
    <property type="molecule type" value="Genomic_DNA"/>
</dbReference>
<keyword evidence="8" id="KW-0963">Cytoplasm</keyword>
<name>A0A226E6N3_FOLCA</name>
<evidence type="ECO:0000256" key="7">
    <source>
        <dbReference type="PIRSR" id="PIRSR614186-1"/>
    </source>
</evidence>
<dbReference type="PANTHER" id="PTHR10061">
    <property type="entry name" value="S-FORMYLGLUTATHIONE HYDROLASE"/>
    <property type="match status" value="1"/>
</dbReference>
<evidence type="ECO:0000313" key="10">
    <source>
        <dbReference type="Proteomes" id="UP000198287"/>
    </source>
</evidence>